<dbReference type="AlphaFoldDB" id="A0A0K8PKU1"/>
<evidence type="ECO:0000313" key="1">
    <source>
        <dbReference type="EMBL" id="GAP48502.1"/>
    </source>
</evidence>
<dbReference type="PATRIC" id="fig|146537.3.peg.3526"/>
<keyword evidence="2" id="KW-1185">Reference proteome</keyword>
<proteinExistence type="predicted"/>
<name>A0A0K8PKU1_STRAJ</name>
<evidence type="ECO:0000313" key="2">
    <source>
        <dbReference type="Proteomes" id="UP000053859"/>
    </source>
</evidence>
<reference evidence="1" key="1">
    <citation type="journal article" date="2015" name="Genome Announc.">
        <title>Draft Genome Sequence of Thiostrepton-Producing Streptomyces azureus ATCC 14921.</title>
        <authorList>
            <person name="Sakihara K."/>
            <person name="Maeda J."/>
            <person name="Tashiro K."/>
            <person name="Fujino Y."/>
            <person name="Kuhara S."/>
            <person name="Ohshima T."/>
            <person name="Ogata S."/>
            <person name="Doi K."/>
        </authorList>
    </citation>
    <scope>NUCLEOTIDE SEQUENCE [LARGE SCALE GENOMIC DNA]</scope>
    <source>
        <strain evidence="1">ATCC14921</strain>
    </source>
</reference>
<dbReference type="EMBL" id="DF968261">
    <property type="protein sequence ID" value="GAP48502.1"/>
    <property type="molecule type" value="Genomic_DNA"/>
</dbReference>
<dbReference type="Proteomes" id="UP000053859">
    <property type="component" value="Unassembled WGS sequence"/>
</dbReference>
<organism evidence="1 2">
    <name type="scientific">Streptomyces azureus</name>
    <dbReference type="NCBI Taxonomy" id="146537"/>
    <lineage>
        <taxon>Bacteria</taxon>
        <taxon>Bacillati</taxon>
        <taxon>Actinomycetota</taxon>
        <taxon>Actinomycetes</taxon>
        <taxon>Kitasatosporales</taxon>
        <taxon>Streptomycetaceae</taxon>
        <taxon>Streptomyces</taxon>
    </lineage>
</organism>
<gene>
    <name evidence="1" type="ORF">SAZU_3328</name>
</gene>
<protein>
    <submittedName>
        <fullName evidence="1">Hemolysin activator HlyB</fullName>
    </submittedName>
</protein>
<accession>A0A0K8PKU1</accession>
<sequence length="112" mass="11996">MGRHTGRQVQDGAWELGAEVPASGIGTQYTCVRQGGGMREEVGAFRVPTVMTVKAVTERHGATPGGGWNFSPAECFDPAHGGAVGAESRFWIRRPPTRAATARHSREGKHLQ</sequence>